<keyword evidence="3" id="KW-0238">DNA-binding</keyword>
<accession>A0A7N0V7T5</accession>
<dbReference type="Gramene" id="Kaladp0278s0008.1.v1.1">
    <property type="protein sequence ID" value="Kaladp0278s0008.1.v1.1"/>
    <property type="gene ID" value="Kaladp0278s0008.v1.1"/>
</dbReference>
<dbReference type="GO" id="GO:0042796">
    <property type="term" value="P:snRNA transcription by RNA polymerase III"/>
    <property type="evidence" value="ECO:0007669"/>
    <property type="project" value="TreeGrafter"/>
</dbReference>
<dbReference type="InterPro" id="IPR017930">
    <property type="entry name" value="Myb_dom"/>
</dbReference>
<evidence type="ECO:0000256" key="6">
    <source>
        <dbReference type="SAM" id="MobiDB-lite"/>
    </source>
</evidence>
<evidence type="ECO:0000259" key="8">
    <source>
        <dbReference type="PROSITE" id="PS51294"/>
    </source>
</evidence>
<dbReference type="Pfam" id="PF13921">
    <property type="entry name" value="Myb_DNA-bind_6"/>
    <property type="match status" value="1"/>
</dbReference>
<dbReference type="GO" id="GO:0005634">
    <property type="term" value="C:nucleus"/>
    <property type="evidence" value="ECO:0007669"/>
    <property type="project" value="UniProtKB-SubCell"/>
</dbReference>
<dbReference type="GO" id="GO:0042795">
    <property type="term" value="P:snRNA transcription by RNA polymerase II"/>
    <property type="evidence" value="ECO:0007669"/>
    <property type="project" value="TreeGrafter"/>
</dbReference>
<keyword evidence="4" id="KW-0804">Transcription</keyword>
<reference evidence="9" key="1">
    <citation type="submission" date="2021-01" db="UniProtKB">
        <authorList>
            <consortium name="EnsemblPlants"/>
        </authorList>
    </citation>
    <scope>IDENTIFICATION</scope>
</reference>
<dbReference type="SMART" id="SM00717">
    <property type="entry name" value="SANT"/>
    <property type="match status" value="5"/>
</dbReference>
<feature type="domain" description="Myb-like" evidence="7">
    <location>
        <begin position="533"/>
        <end position="583"/>
    </location>
</feature>
<evidence type="ECO:0008006" key="11">
    <source>
        <dbReference type="Google" id="ProtNLM"/>
    </source>
</evidence>
<comment type="subcellular location">
    <subcellularLocation>
        <location evidence="1">Nucleus</location>
    </subcellularLocation>
</comment>
<dbReference type="GO" id="GO:0019185">
    <property type="term" value="C:snRNA-activating protein complex"/>
    <property type="evidence" value="ECO:0007669"/>
    <property type="project" value="TreeGrafter"/>
</dbReference>
<evidence type="ECO:0000259" key="7">
    <source>
        <dbReference type="PROSITE" id="PS50090"/>
    </source>
</evidence>
<dbReference type="PANTHER" id="PTHR46621:SF1">
    <property type="entry name" value="SNRNA-ACTIVATING PROTEIN COMPLEX SUBUNIT 4"/>
    <property type="match status" value="1"/>
</dbReference>
<dbReference type="GO" id="GO:0001006">
    <property type="term" value="F:RNA polymerase III type 3 promoter sequence-specific DNA binding"/>
    <property type="evidence" value="ECO:0007669"/>
    <property type="project" value="TreeGrafter"/>
</dbReference>
<evidence type="ECO:0000256" key="5">
    <source>
        <dbReference type="ARBA" id="ARBA00023242"/>
    </source>
</evidence>
<sequence length="1028" mass="116774">MAAHLTTDGGGDEKKVGPEEEAFSGSENDDEFDQDMESLRRACMLAGTDLADLNPPALTLPPHSDSDSDMDDYELARRVCQRLAVTADFEHKPMSMKPLSVVPPDDSDDGEDDFATLRAVQKRFSSYDQKTERSGMENCIQKSEQDSDYLERHQPDMHEPTLLPVKGSGFPRPAQLLLDSIKKNRLCQKLIHNRLIQIEARIEESKKLKDRVKILKDFQVSTRKRVGLVLSQKKDHRVQLISAPKRGEKKASAMKFGPEDNRDVAFYKDAITKFPLALQRQRWSNEERDNLRKGIKQEFQKALLEKSVDLISYSEGSYGISSDIDNVMASIKGLEITPENIRAYLPKVNWDNFASIYHQGRSGAECEARWLNWEDPLRNNTRWTRTEDKELLLIVKEKEMSNWIDIAVSLGTNRTPFQCLARFQRSLNAQMVKREWEEEEDARLCAAVRVFGESNWQMVASVLDKRTGTQCSNRWKKSLNPARVRVGRWTIDEDKRMKVSVKLFGAKCWSKIAQFVPGRTQVQCRERWVNCLDPSLNWDPWTEDEDLKLMTAITEYNYCWSKVAACIPPRTDNQCRRRWMVLCPDDVYRLQAAKKIQQVALISNFVDRETERPDLGPEDFVPPLILCPAFEPYSEEPTNKRKRKRREKRASPMNNAEYNMGCSDSQKKKRCPRRRKEAQVDNEATLGAVDVNEATEAVICLNEYVGTVENSTIVHPGSFECNEQGKADSSLYLELEPTDTGDEGKCGRSNYLKRKKYKPRRKARAENVPVQSKAFLPAAQSESMLMNHSFSHEIPVENNTTSTQKRRTTIKQNKKKSCSIYKKNDYEFAAGTLSLQMQTPDKSASIPGAIVATSKSCKRERVTASSSLKDAVSFHRPSSCSCCLESIVCHQGAVNGTRVNGELIAGKAAACLEENDFIPLASLGKRDKNFSQNEAEYAQEANSRSEMNNKFCCEQPATSLGEDDSLALTSFIKRKRNVCNARIENGHNVDKGRKMEIISVEQVGAGLNEDDIPLALFIKKVKRVKEKI</sequence>
<protein>
    <recommendedName>
        <fullName evidence="11">Myb-like protein L</fullName>
    </recommendedName>
</protein>
<evidence type="ECO:0000256" key="2">
    <source>
        <dbReference type="ARBA" id="ARBA00023015"/>
    </source>
</evidence>
<feature type="domain" description="Myb-like" evidence="7">
    <location>
        <begin position="428"/>
        <end position="479"/>
    </location>
</feature>
<keyword evidence="10" id="KW-1185">Reference proteome</keyword>
<feature type="compositionally biased region" description="Acidic residues" evidence="6">
    <location>
        <begin position="19"/>
        <end position="36"/>
    </location>
</feature>
<dbReference type="PROSITE" id="PS50090">
    <property type="entry name" value="MYB_LIKE"/>
    <property type="match status" value="4"/>
</dbReference>
<dbReference type="CDD" id="cd00167">
    <property type="entry name" value="SANT"/>
    <property type="match status" value="3"/>
</dbReference>
<evidence type="ECO:0000313" key="9">
    <source>
        <dbReference type="EnsemblPlants" id="Kaladp0278s0008.1.v1.1"/>
    </source>
</evidence>
<dbReference type="PANTHER" id="PTHR46621">
    <property type="entry name" value="SNRNA-ACTIVATING PROTEIN COMPLEX SUBUNIT 4"/>
    <property type="match status" value="1"/>
</dbReference>
<feature type="domain" description="HTH myb-type" evidence="8">
    <location>
        <begin position="432"/>
        <end position="483"/>
    </location>
</feature>
<name>A0A7N0V7T5_KALFE</name>
<feature type="domain" description="Myb-like" evidence="7">
    <location>
        <begin position="481"/>
        <end position="532"/>
    </location>
</feature>
<dbReference type="EnsemblPlants" id="Kaladp0278s0008.1.v1.1">
    <property type="protein sequence ID" value="Kaladp0278s0008.1.v1.1"/>
    <property type="gene ID" value="Kaladp0278s0008.v1.1"/>
</dbReference>
<dbReference type="PROSITE" id="PS51294">
    <property type="entry name" value="HTH_MYB"/>
    <property type="match status" value="3"/>
</dbReference>
<evidence type="ECO:0000256" key="3">
    <source>
        <dbReference type="ARBA" id="ARBA00023125"/>
    </source>
</evidence>
<evidence type="ECO:0000256" key="1">
    <source>
        <dbReference type="ARBA" id="ARBA00004123"/>
    </source>
</evidence>
<dbReference type="AlphaFoldDB" id="A0A7N0V7T5"/>
<evidence type="ECO:0000256" key="4">
    <source>
        <dbReference type="ARBA" id="ARBA00023163"/>
    </source>
</evidence>
<feature type="domain" description="HTH myb-type" evidence="8">
    <location>
        <begin position="540"/>
        <end position="587"/>
    </location>
</feature>
<feature type="domain" description="HTH myb-type" evidence="8">
    <location>
        <begin position="487"/>
        <end position="536"/>
    </location>
</feature>
<feature type="compositionally biased region" description="Basic residues" evidence="6">
    <location>
        <begin position="667"/>
        <end position="676"/>
    </location>
</feature>
<feature type="region of interest" description="Disordered" evidence="6">
    <location>
        <begin position="635"/>
        <end position="680"/>
    </location>
</feature>
<keyword evidence="2" id="KW-0805">Transcription regulation</keyword>
<dbReference type="InterPro" id="IPR001005">
    <property type="entry name" value="SANT/Myb"/>
</dbReference>
<dbReference type="InterPro" id="IPR009057">
    <property type="entry name" value="Homeodomain-like_sf"/>
</dbReference>
<dbReference type="Pfam" id="PF00249">
    <property type="entry name" value="Myb_DNA-binding"/>
    <property type="match status" value="2"/>
</dbReference>
<dbReference type="GO" id="GO:0000978">
    <property type="term" value="F:RNA polymerase II cis-regulatory region sequence-specific DNA binding"/>
    <property type="evidence" value="ECO:0007669"/>
    <property type="project" value="TreeGrafter"/>
</dbReference>
<feature type="domain" description="Myb-like" evidence="7">
    <location>
        <begin position="375"/>
        <end position="427"/>
    </location>
</feature>
<evidence type="ECO:0000313" key="10">
    <source>
        <dbReference type="Proteomes" id="UP000594263"/>
    </source>
</evidence>
<proteinExistence type="predicted"/>
<keyword evidence="5" id="KW-0539">Nucleus</keyword>
<dbReference type="Proteomes" id="UP000594263">
    <property type="component" value="Unplaced"/>
</dbReference>
<dbReference type="Gene3D" id="1.10.10.60">
    <property type="entry name" value="Homeodomain-like"/>
    <property type="match status" value="4"/>
</dbReference>
<feature type="region of interest" description="Disordered" evidence="6">
    <location>
        <begin position="1"/>
        <end position="40"/>
    </location>
</feature>
<dbReference type="InterPro" id="IPR051575">
    <property type="entry name" value="Myb-like_DNA-bd"/>
</dbReference>
<dbReference type="SUPFAM" id="SSF46689">
    <property type="entry name" value="Homeodomain-like"/>
    <property type="match status" value="3"/>
</dbReference>
<organism evidence="9 10">
    <name type="scientific">Kalanchoe fedtschenkoi</name>
    <name type="common">Lavender scallops</name>
    <name type="synonym">South American air plant</name>
    <dbReference type="NCBI Taxonomy" id="63787"/>
    <lineage>
        <taxon>Eukaryota</taxon>
        <taxon>Viridiplantae</taxon>
        <taxon>Streptophyta</taxon>
        <taxon>Embryophyta</taxon>
        <taxon>Tracheophyta</taxon>
        <taxon>Spermatophyta</taxon>
        <taxon>Magnoliopsida</taxon>
        <taxon>eudicotyledons</taxon>
        <taxon>Gunneridae</taxon>
        <taxon>Pentapetalae</taxon>
        <taxon>Saxifragales</taxon>
        <taxon>Crassulaceae</taxon>
        <taxon>Kalanchoe</taxon>
    </lineage>
</organism>